<gene>
    <name evidence="2" type="ORF">LQG66_01900</name>
</gene>
<sequence>MSRFPERHMIIVGGGASGVLLAYQLLQHPDSDVRVTLIEKRSEVGRGLAYHTGNADHLLNVRAANMSALPDDPDHFWRWLSTQAHAQPLCPDPFCFVPRRIYGDYIASLIAPFLAEEEGARRLTIIRSECVAVSEGRGGVTVSLADGTRQLGDTAVLATGHDAAIPRSAWHADPWISPSVPGFGKDATVLILGTGLTMADYVLSLLREGHRGPIVAISRRGLMAKAHRRISPCKISEDEVPFGANGSTLLRWFRQRIAAHVAEGGDWRGVIDAIRPFSHRLWHELSQASKRSFLEHARAWWDVHRHRMAPEVEERIARAISDGQLRVAAAKLVKIDGGTNGAQAHYRRRGRSEIETLEVGAVIDCTGIVRDPRATANPAVRSLFDQGLARCDPLRIGIEVAADCTVVGADGSPSQRLFAIGPLTRAAFWEIIAIPDIRSQCAALADRLLQARPIAVPPRDAPALAAAPDHQVAM</sequence>
<dbReference type="Proteomes" id="UP001431010">
    <property type="component" value="Chromosome"/>
</dbReference>
<reference evidence="2" key="1">
    <citation type="journal article" date="2024" name="Antonie Van Leeuwenhoek">
        <title>Bradyrhizobium ontarionense sp. nov., a novel bacterial symbiont isolated from Aeschynomene indica (Indian jointvetch), harbours photosynthesis, nitrogen fixation and nitrous oxide (N2O) reductase genes.</title>
        <authorList>
            <person name="Bromfield E.S.P."/>
            <person name="Cloutier S."/>
        </authorList>
    </citation>
    <scope>NUCLEOTIDE SEQUENCE</scope>
    <source>
        <strain evidence="2">A19</strain>
    </source>
</reference>
<organism evidence="2 3">
    <name type="scientific">Bradyrhizobium ontarionense</name>
    <dbReference type="NCBI Taxonomy" id="2898149"/>
    <lineage>
        <taxon>Bacteria</taxon>
        <taxon>Pseudomonadati</taxon>
        <taxon>Pseudomonadota</taxon>
        <taxon>Alphaproteobacteria</taxon>
        <taxon>Hyphomicrobiales</taxon>
        <taxon>Nitrobacteraceae</taxon>
        <taxon>Bradyrhizobium</taxon>
    </lineage>
</organism>
<dbReference type="InterPro" id="IPR036188">
    <property type="entry name" value="FAD/NAD-bd_sf"/>
</dbReference>
<evidence type="ECO:0000259" key="1">
    <source>
        <dbReference type="Pfam" id="PF13454"/>
    </source>
</evidence>
<dbReference type="SUPFAM" id="SSF51905">
    <property type="entry name" value="FAD/NAD(P)-binding domain"/>
    <property type="match status" value="1"/>
</dbReference>
<dbReference type="InterPro" id="IPR038732">
    <property type="entry name" value="HpyO/CreE_NAD-binding"/>
</dbReference>
<keyword evidence="3" id="KW-1185">Reference proteome</keyword>
<dbReference type="RefSeq" id="WP_231322819.1">
    <property type="nucleotide sequence ID" value="NZ_CP088156.1"/>
</dbReference>
<evidence type="ECO:0000313" key="2">
    <source>
        <dbReference type="EMBL" id="UFZ05099.1"/>
    </source>
</evidence>
<accession>A0ABY3REL5</accession>
<dbReference type="Pfam" id="PF13454">
    <property type="entry name" value="NAD_binding_9"/>
    <property type="match status" value="1"/>
</dbReference>
<dbReference type="Gene3D" id="3.50.50.60">
    <property type="entry name" value="FAD/NAD(P)-binding domain"/>
    <property type="match status" value="2"/>
</dbReference>
<evidence type="ECO:0000313" key="3">
    <source>
        <dbReference type="Proteomes" id="UP001431010"/>
    </source>
</evidence>
<dbReference type="InterPro" id="IPR052189">
    <property type="entry name" value="L-asp_N-monooxygenase_NS-form"/>
</dbReference>
<dbReference type="PANTHER" id="PTHR40254:SF1">
    <property type="entry name" value="BLR0577 PROTEIN"/>
    <property type="match status" value="1"/>
</dbReference>
<protein>
    <submittedName>
        <fullName evidence="2">FAD-dependent oxidoreductase</fullName>
    </submittedName>
</protein>
<dbReference type="PANTHER" id="PTHR40254">
    <property type="entry name" value="BLR0577 PROTEIN"/>
    <property type="match status" value="1"/>
</dbReference>
<proteinExistence type="predicted"/>
<feature type="domain" description="FAD-dependent urate hydroxylase HpyO/Asp monooxygenase CreE-like FAD/NAD(P)-binding" evidence="1">
    <location>
        <begin position="10"/>
        <end position="161"/>
    </location>
</feature>
<dbReference type="EMBL" id="CP088156">
    <property type="protein sequence ID" value="UFZ05099.1"/>
    <property type="molecule type" value="Genomic_DNA"/>
</dbReference>
<name>A0ABY3REL5_9BRAD</name>